<protein>
    <submittedName>
        <fullName evidence="4">2-polyprenyl-6-methoxyphenol hydroxylase</fullName>
    </submittedName>
</protein>
<dbReference type="RefSeq" id="WP_079640957.1">
    <property type="nucleotide sequence ID" value="NZ_FUZF01000002.1"/>
</dbReference>
<dbReference type="Proteomes" id="UP000190150">
    <property type="component" value="Unassembled WGS sequence"/>
</dbReference>
<organism evidence="4 5">
    <name type="scientific">Sphingobacterium nematocida</name>
    <dbReference type="NCBI Taxonomy" id="1513896"/>
    <lineage>
        <taxon>Bacteria</taxon>
        <taxon>Pseudomonadati</taxon>
        <taxon>Bacteroidota</taxon>
        <taxon>Sphingobacteriia</taxon>
        <taxon>Sphingobacteriales</taxon>
        <taxon>Sphingobacteriaceae</taxon>
        <taxon>Sphingobacterium</taxon>
    </lineage>
</organism>
<evidence type="ECO:0000256" key="1">
    <source>
        <dbReference type="ARBA" id="ARBA00023002"/>
    </source>
</evidence>
<dbReference type="Gene3D" id="3.50.50.60">
    <property type="entry name" value="FAD/NAD(P)-binding domain"/>
    <property type="match status" value="1"/>
</dbReference>
<gene>
    <name evidence="4" type="ORF">SAMN05660841_00538</name>
</gene>
<dbReference type="PRINTS" id="PR00420">
    <property type="entry name" value="RNGMNOXGNASE"/>
</dbReference>
<reference evidence="5" key="1">
    <citation type="submission" date="2017-02" db="EMBL/GenBank/DDBJ databases">
        <authorList>
            <person name="Varghese N."/>
            <person name="Submissions S."/>
        </authorList>
    </citation>
    <scope>NUCLEOTIDE SEQUENCE [LARGE SCALE GENOMIC DNA]</scope>
    <source>
        <strain evidence="5">DSM 24091</strain>
    </source>
</reference>
<sequence>MITDSEFLIIGGGVAGLTTAIALQSINREFVLVEQRQVLRGIGAGFGLAANAMQALDLLGLKEEIEKIGYYLDNYHILSEKGDILFKPDTNRISSRYNQKNFAIHRADLHQHLLSKIPTEKILLGRRAVKLEQESNLVRVFFEDGTVHTAKYLLIADGVKSLLRQQLVPSSTPRFAGYTCWRATIDNSKIKLSTGFETWGKAGRFGVTPLVGNRIYWYACVNGKPNDSYLKNTTVVDLYNRFIGYHDPIPRILQGTNNEDLIWSDIIDIKPLNHLAYHNILIIGDAGHATTPNMGQGACQAIEDVAVLTDELKKNKTTIDAFQSFEKRRLARTHYITETSRQIGEVAQWEHPWSIAIRNTLAKALPNRVKQYSLSKLLSKDFMKENN</sequence>
<accession>A0A1T5BBS1</accession>
<dbReference type="NCBIfam" id="NF005243">
    <property type="entry name" value="PRK06753.1"/>
    <property type="match status" value="1"/>
</dbReference>
<dbReference type="EMBL" id="FUZF01000002">
    <property type="protein sequence ID" value="SKB44575.1"/>
    <property type="molecule type" value="Genomic_DNA"/>
</dbReference>
<name>A0A1T5BBS1_9SPHI</name>
<keyword evidence="5" id="KW-1185">Reference proteome</keyword>
<dbReference type="GO" id="GO:0004497">
    <property type="term" value="F:monooxygenase activity"/>
    <property type="evidence" value="ECO:0007669"/>
    <property type="project" value="UniProtKB-KW"/>
</dbReference>
<evidence type="ECO:0000259" key="3">
    <source>
        <dbReference type="Pfam" id="PF01494"/>
    </source>
</evidence>
<evidence type="ECO:0000313" key="4">
    <source>
        <dbReference type="EMBL" id="SKB44575.1"/>
    </source>
</evidence>
<dbReference type="STRING" id="1513896.SAMN05660841_00538"/>
<dbReference type="InterPro" id="IPR036188">
    <property type="entry name" value="FAD/NAD-bd_sf"/>
</dbReference>
<dbReference type="SUPFAM" id="SSF51905">
    <property type="entry name" value="FAD/NAD(P)-binding domain"/>
    <property type="match status" value="1"/>
</dbReference>
<dbReference type="AlphaFoldDB" id="A0A1T5BBS1"/>
<feature type="domain" description="FAD-binding" evidence="3">
    <location>
        <begin position="6"/>
        <end position="314"/>
    </location>
</feature>
<dbReference type="InterPro" id="IPR002938">
    <property type="entry name" value="FAD-bd"/>
</dbReference>
<dbReference type="Pfam" id="PF01494">
    <property type="entry name" value="FAD_binding_3"/>
    <property type="match status" value="1"/>
</dbReference>
<proteinExistence type="predicted"/>
<evidence type="ECO:0000256" key="2">
    <source>
        <dbReference type="ARBA" id="ARBA00023033"/>
    </source>
</evidence>
<evidence type="ECO:0000313" key="5">
    <source>
        <dbReference type="Proteomes" id="UP000190150"/>
    </source>
</evidence>
<dbReference type="GO" id="GO:0071949">
    <property type="term" value="F:FAD binding"/>
    <property type="evidence" value="ECO:0007669"/>
    <property type="project" value="InterPro"/>
</dbReference>
<dbReference type="PANTHER" id="PTHR13789:SF309">
    <property type="entry name" value="PUTATIVE (AFU_ORTHOLOGUE AFUA_6G14510)-RELATED"/>
    <property type="match status" value="1"/>
</dbReference>
<keyword evidence="2" id="KW-0503">Monooxygenase</keyword>
<dbReference type="OrthoDB" id="9766816at2"/>
<dbReference type="InterPro" id="IPR050493">
    <property type="entry name" value="FAD-dep_Monooxygenase_BioMet"/>
</dbReference>
<dbReference type="PANTHER" id="PTHR13789">
    <property type="entry name" value="MONOOXYGENASE"/>
    <property type="match status" value="1"/>
</dbReference>
<keyword evidence="1" id="KW-0560">Oxidoreductase</keyword>